<dbReference type="Proteomes" id="UP000237105">
    <property type="component" value="Unassembled WGS sequence"/>
</dbReference>
<proteinExistence type="inferred from homology"/>
<protein>
    <submittedName>
        <fullName evidence="3">Glycosyl hydrolase</fullName>
    </submittedName>
</protein>
<keyword evidence="4" id="KW-1185">Reference proteome</keyword>
<dbReference type="InterPro" id="IPR017853">
    <property type="entry name" value="GH"/>
</dbReference>
<evidence type="ECO:0000313" key="4">
    <source>
        <dbReference type="Proteomes" id="UP000237105"/>
    </source>
</evidence>
<dbReference type="OrthoDB" id="4664297at2759"/>
<dbReference type="PANTHER" id="PTHR31268:SF37">
    <property type="entry name" value="GALACTINOL--SUCROSE GALACTOSYLTRANSFERASE"/>
    <property type="match status" value="1"/>
</dbReference>
<dbReference type="InterPro" id="IPR008811">
    <property type="entry name" value="Glycosyl_hydrolases_36"/>
</dbReference>
<dbReference type="SUPFAM" id="SSF51445">
    <property type="entry name" value="(Trans)glycosidases"/>
    <property type="match status" value="1"/>
</dbReference>
<comment type="caution">
    <text evidence="3">The sequence shown here is derived from an EMBL/GenBank/DDBJ whole genome shotgun (WGS) entry which is preliminary data.</text>
</comment>
<keyword evidence="3" id="KW-0378">Hydrolase</keyword>
<organism evidence="3 4">
    <name type="scientific">Parasponia andersonii</name>
    <name type="common">Sponia andersonii</name>
    <dbReference type="NCBI Taxonomy" id="3476"/>
    <lineage>
        <taxon>Eukaryota</taxon>
        <taxon>Viridiplantae</taxon>
        <taxon>Streptophyta</taxon>
        <taxon>Embryophyta</taxon>
        <taxon>Tracheophyta</taxon>
        <taxon>Spermatophyta</taxon>
        <taxon>Magnoliopsida</taxon>
        <taxon>eudicotyledons</taxon>
        <taxon>Gunneridae</taxon>
        <taxon>Pentapetalae</taxon>
        <taxon>rosids</taxon>
        <taxon>fabids</taxon>
        <taxon>Rosales</taxon>
        <taxon>Cannabaceae</taxon>
        <taxon>Parasponia</taxon>
    </lineage>
</organism>
<accession>A0A2P5DG27</accession>
<evidence type="ECO:0000256" key="2">
    <source>
        <dbReference type="ARBA" id="ARBA00023277"/>
    </source>
</evidence>
<reference evidence="4" key="1">
    <citation type="submission" date="2016-06" db="EMBL/GenBank/DDBJ databases">
        <title>Parallel loss of symbiosis genes in relatives of nitrogen-fixing non-legume Parasponia.</title>
        <authorList>
            <person name="Van Velzen R."/>
            <person name="Holmer R."/>
            <person name="Bu F."/>
            <person name="Rutten L."/>
            <person name="Van Zeijl A."/>
            <person name="Liu W."/>
            <person name="Santuari L."/>
            <person name="Cao Q."/>
            <person name="Sharma T."/>
            <person name="Shen D."/>
            <person name="Roswanjaya Y."/>
            <person name="Wardhani T."/>
            <person name="Kalhor M.S."/>
            <person name="Jansen J."/>
            <person name="Van den Hoogen J."/>
            <person name="Gungor B."/>
            <person name="Hartog M."/>
            <person name="Hontelez J."/>
            <person name="Verver J."/>
            <person name="Yang W.-C."/>
            <person name="Schijlen E."/>
            <person name="Repin R."/>
            <person name="Schilthuizen M."/>
            <person name="Schranz E."/>
            <person name="Heidstra R."/>
            <person name="Miyata K."/>
            <person name="Fedorova E."/>
            <person name="Kohlen W."/>
            <person name="Bisseling T."/>
            <person name="Smit S."/>
            <person name="Geurts R."/>
        </authorList>
    </citation>
    <scope>NUCLEOTIDE SEQUENCE [LARGE SCALE GENOMIC DNA]</scope>
    <source>
        <strain evidence="4">cv. WU1-14</strain>
    </source>
</reference>
<evidence type="ECO:0000256" key="1">
    <source>
        <dbReference type="ARBA" id="ARBA00007240"/>
    </source>
</evidence>
<evidence type="ECO:0000313" key="3">
    <source>
        <dbReference type="EMBL" id="PON72245.1"/>
    </source>
</evidence>
<dbReference type="STRING" id="3476.A0A2P5DG27"/>
<gene>
    <name evidence="3" type="ORF">PanWU01x14_066360</name>
</gene>
<dbReference type="GO" id="GO:0016787">
    <property type="term" value="F:hydrolase activity"/>
    <property type="evidence" value="ECO:0007669"/>
    <property type="project" value="UniProtKB-KW"/>
</dbReference>
<dbReference type="AlphaFoldDB" id="A0A2P5DG27"/>
<sequence length="269" mass="29955">MTSSLRNKTTTTTAADDVTLPGDDVNSDVRMTITLEGSKFLANGHPILTDVPPNIRTFNKDYHINMAGSGCFVGFDAGEPRSLHVATIGKLRGRKFMSLFRFKLWWTTHWVGTRGNDVESETQMMVLDKSHSGRPYVLLLPLLEGPFRASIQPGPRDDDRVDICVESGSTRVTGSRFRSCLYIRVGSDPYVLVKEAMEVVRAHMGSFRLLREKTPPGIVDKFGWSTWDAFYKKVNPRGVREGVRALSEGGCPPGMVLIDDGWQSVSQEE</sequence>
<dbReference type="Pfam" id="PF05691">
    <property type="entry name" value="Raffinose_syn"/>
    <property type="match status" value="1"/>
</dbReference>
<name>A0A2P5DG27_PARAD</name>
<dbReference type="GO" id="GO:0047274">
    <property type="term" value="F:galactinol-sucrose galactosyltransferase activity"/>
    <property type="evidence" value="ECO:0007669"/>
    <property type="project" value="TreeGrafter"/>
</dbReference>
<comment type="similarity">
    <text evidence="1">Belongs to the glycosyl hydrolases 36 family.</text>
</comment>
<dbReference type="EMBL" id="JXTB01000040">
    <property type="protein sequence ID" value="PON72245.1"/>
    <property type="molecule type" value="Genomic_DNA"/>
</dbReference>
<keyword evidence="2" id="KW-0119">Carbohydrate metabolism</keyword>
<dbReference type="PANTHER" id="PTHR31268">
    <property type="match status" value="1"/>
</dbReference>